<feature type="transmembrane region" description="Helical" evidence="7">
    <location>
        <begin position="177"/>
        <end position="200"/>
    </location>
</feature>
<protein>
    <submittedName>
        <fullName evidence="9">ABC transporter permease</fullName>
    </submittedName>
</protein>
<comment type="similarity">
    <text evidence="7">Belongs to the binding-protein-dependent transport system permease family.</text>
</comment>
<keyword evidence="4 7" id="KW-0812">Transmembrane</keyword>
<keyword evidence="10" id="KW-1185">Reference proteome</keyword>
<proteinExistence type="inferred from homology"/>
<reference evidence="9 10" key="1">
    <citation type="submission" date="2021-11" db="EMBL/GenBank/DDBJ databases">
        <title>Draft genome sequence of Paenibacillus profundus YoMME, a new Gram-positive bacteria with exoelectrogenic properties.</title>
        <authorList>
            <person name="Hubenova Y."/>
            <person name="Hubenova E."/>
            <person name="Manasiev Y."/>
            <person name="Peykov S."/>
            <person name="Mitov M."/>
        </authorList>
    </citation>
    <scope>NUCLEOTIDE SEQUENCE [LARGE SCALE GENOMIC DNA]</scope>
    <source>
        <strain evidence="9 10">YoMME</strain>
    </source>
</reference>
<dbReference type="EMBL" id="JAJNBZ010000004">
    <property type="protein sequence ID" value="MCE5169169.1"/>
    <property type="molecule type" value="Genomic_DNA"/>
</dbReference>
<evidence type="ECO:0000256" key="1">
    <source>
        <dbReference type="ARBA" id="ARBA00004651"/>
    </source>
</evidence>
<dbReference type="InterPro" id="IPR035906">
    <property type="entry name" value="MetI-like_sf"/>
</dbReference>
<dbReference type="Pfam" id="PF00528">
    <property type="entry name" value="BPD_transp_1"/>
    <property type="match status" value="1"/>
</dbReference>
<evidence type="ECO:0000256" key="3">
    <source>
        <dbReference type="ARBA" id="ARBA00022475"/>
    </source>
</evidence>
<dbReference type="CDD" id="cd06261">
    <property type="entry name" value="TM_PBP2"/>
    <property type="match status" value="1"/>
</dbReference>
<gene>
    <name evidence="9" type="ORF">LQV63_07590</name>
</gene>
<dbReference type="Proteomes" id="UP001199916">
    <property type="component" value="Unassembled WGS sequence"/>
</dbReference>
<evidence type="ECO:0000256" key="4">
    <source>
        <dbReference type="ARBA" id="ARBA00022692"/>
    </source>
</evidence>
<feature type="transmembrane region" description="Helical" evidence="7">
    <location>
        <begin position="93"/>
        <end position="118"/>
    </location>
</feature>
<dbReference type="PANTHER" id="PTHR30151:SF20">
    <property type="entry name" value="ABC TRANSPORTER PERMEASE PROTEIN HI_0355-RELATED"/>
    <property type="match status" value="1"/>
</dbReference>
<dbReference type="InterPro" id="IPR000515">
    <property type="entry name" value="MetI-like"/>
</dbReference>
<feature type="domain" description="ABC transmembrane type-1" evidence="8">
    <location>
        <begin position="58"/>
        <end position="238"/>
    </location>
</feature>
<evidence type="ECO:0000256" key="7">
    <source>
        <dbReference type="RuleBase" id="RU363032"/>
    </source>
</evidence>
<evidence type="ECO:0000313" key="9">
    <source>
        <dbReference type="EMBL" id="MCE5169169.1"/>
    </source>
</evidence>
<keyword evidence="6 7" id="KW-0472">Membrane</keyword>
<evidence type="ECO:0000256" key="5">
    <source>
        <dbReference type="ARBA" id="ARBA00022989"/>
    </source>
</evidence>
<feature type="transmembrane region" description="Helical" evidence="7">
    <location>
        <begin position="55"/>
        <end position="81"/>
    </location>
</feature>
<evidence type="ECO:0000256" key="2">
    <source>
        <dbReference type="ARBA" id="ARBA00022448"/>
    </source>
</evidence>
<organism evidence="9 10">
    <name type="scientific">Paenibacillus profundus</name>
    <dbReference type="NCBI Taxonomy" id="1173085"/>
    <lineage>
        <taxon>Bacteria</taxon>
        <taxon>Bacillati</taxon>
        <taxon>Bacillota</taxon>
        <taxon>Bacilli</taxon>
        <taxon>Bacillales</taxon>
        <taxon>Paenibacillaceae</taxon>
        <taxon>Paenibacillus</taxon>
    </lineage>
</organism>
<feature type="transmembrane region" description="Helical" evidence="7">
    <location>
        <begin position="220"/>
        <end position="241"/>
    </location>
</feature>
<evidence type="ECO:0000256" key="6">
    <source>
        <dbReference type="ARBA" id="ARBA00023136"/>
    </source>
</evidence>
<name>A0ABS8YD66_9BACL</name>
<dbReference type="PANTHER" id="PTHR30151">
    <property type="entry name" value="ALKANE SULFONATE ABC TRANSPORTER-RELATED, MEMBRANE SUBUNIT"/>
    <property type="match status" value="1"/>
</dbReference>
<accession>A0ABS8YD66</accession>
<comment type="subcellular location">
    <subcellularLocation>
        <location evidence="1 7">Cell membrane</location>
        <topology evidence="1 7">Multi-pass membrane protein</topology>
    </subcellularLocation>
</comment>
<dbReference type="SUPFAM" id="SSF161098">
    <property type="entry name" value="MetI-like"/>
    <property type="match status" value="1"/>
</dbReference>
<evidence type="ECO:0000259" key="8">
    <source>
        <dbReference type="PROSITE" id="PS50928"/>
    </source>
</evidence>
<keyword evidence="3" id="KW-1003">Cell membrane</keyword>
<dbReference type="Gene3D" id="1.10.3720.10">
    <property type="entry name" value="MetI-like"/>
    <property type="match status" value="1"/>
</dbReference>
<dbReference type="PROSITE" id="PS50928">
    <property type="entry name" value="ABC_TM1"/>
    <property type="match status" value="1"/>
</dbReference>
<feature type="transmembrane region" description="Helical" evidence="7">
    <location>
        <begin position="124"/>
        <end position="144"/>
    </location>
</feature>
<keyword evidence="5 7" id="KW-1133">Transmembrane helix</keyword>
<sequence>MNRRRLAKAGPPMAAFLLFILLWQVGVMVSGVEKWMLPSPLDIMKEAADNGSALLVHTLATLKLTIIGFGVGAAVGLLLAFLLHPIPWLKDAIYPLVIVSQNIPTIALLPLLMIWFGFGMMPKIVVITLVCFFPVCVAALDGLAQTDRTMLNYMRMAGATRAQLFWKLELPHALPSLFSGLKIAATYSVMSAIISEWLGTDKGIGYYMVLQKAAFRTDRMFVAIVVVVLLSLAMFGVVRALERVLIHWRRDDKK</sequence>
<comment type="caution">
    <text evidence="9">The sequence shown here is derived from an EMBL/GenBank/DDBJ whole genome shotgun (WGS) entry which is preliminary data.</text>
</comment>
<keyword evidence="2 7" id="KW-0813">Transport</keyword>
<dbReference type="RefSeq" id="WP_233696243.1">
    <property type="nucleotide sequence ID" value="NZ_JAJNBZ010000004.1"/>
</dbReference>
<evidence type="ECO:0000313" key="10">
    <source>
        <dbReference type="Proteomes" id="UP001199916"/>
    </source>
</evidence>